<feature type="transmembrane region" description="Helical" evidence="1">
    <location>
        <begin position="6"/>
        <end position="24"/>
    </location>
</feature>
<keyword evidence="4" id="KW-1185">Reference proteome</keyword>
<protein>
    <submittedName>
        <fullName evidence="3">DMT family transporter</fullName>
    </submittedName>
</protein>
<feature type="transmembrane region" description="Helical" evidence="1">
    <location>
        <begin position="122"/>
        <end position="142"/>
    </location>
</feature>
<feature type="transmembrane region" description="Helical" evidence="1">
    <location>
        <begin position="248"/>
        <end position="270"/>
    </location>
</feature>
<feature type="transmembrane region" description="Helical" evidence="1">
    <location>
        <begin position="223"/>
        <end position="242"/>
    </location>
</feature>
<proteinExistence type="predicted"/>
<dbReference type="Pfam" id="PF00892">
    <property type="entry name" value="EamA"/>
    <property type="match status" value="2"/>
</dbReference>
<keyword evidence="1" id="KW-0472">Membrane</keyword>
<dbReference type="EMBL" id="JAVRIC010000012">
    <property type="protein sequence ID" value="MDT0497671.1"/>
    <property type="molecule type" value="Genomic_DNA"/>
</dbReference>
<feature type="domain" description="EamA" evidence="2">
    <location>
        <begin position="5"/>
        <end position="140"/>
    </location>
</feature>
<comment type="caution">
    <text evidence="3">The sequence shown here is derived from an EMBL/GenBank/DDBJ whole genome shotgun (WGS) entry which is preliminary data.</text>
</comment>
<dbReference type="RefSeq" id="WP_311365064.1">
    <property type="nucleotide sequence ID" value="NZ_JAVRIC010000012.1"/>
</dbReference>
<keyword evidence="1" id="KW-0812">Transmembrane</keyword>
<reference evidence="3 4" key="1">
    <citation type="submission" date="2023-09" db="EMBL/GenBank/DDBJ databases">
        <authorList>
            <person name="Rey-Velasco X."/>
        </authorList>
    </citation>
    <scope>NUCLEOTIDE SEQUENCE [LARGE SCALE GENOMIC DNA]</scope>
    <source>
        <strain evidence="3 4">W345</strain>
    </source>
</reference>
<organism evidence="3 4">
    <name type="scientific">Banduia mediterranea</name>
    <dbReference type="NCBI Taxonomy" id="3075609"/>
    <lineage>
        <taxon>Bacteria</taxon>
        <taxon>Pseudomonadati</taxon>
        <taxon>Pseudomonadota</taxon>
        <taxon>Gammaproteobacteria</taxon>
        <taxon>Nevskiales</taxon>
        <taxon>Algiphilaceae</taxon>
        <taxon>Banduia</taxon>
    </lineage>
</organism>
<gene>
    <name evidence="3" type="ORF">RM530_09885</name>
</gene>
<feature type="transmembrane region" description="Helical" evidence="1">
    <location>
        <begin position="36"/>
        <end position="56"/>
    </location>
</feature>
<dbReference type="SUPFAM" id="SSF103481">
    <property type="entry name" value="Multidrug resistance efflux transporter EmrE"/>
    <property type="match status" value="2"/>
</dbReference>
<accession>A0ABU2WK39</accession>
<feature type="transmembrane region" description="Helical" evidence="1">
    <location>
        <begin position="154"/>
        <end position="177"/>
    </location>
</feature>
<dbReference type="Gene3D" id="1.10.3730.20">
    <property type="match status" value="1"/>
</dbReference>
<evidence type="ECO:0000259" key="2">
    <source>
        <dbReference type="Pfam" id="PF00892"/>
    </source>
</evidence>
<dbReference type="Proteomes" id="UP001254608">
    <property type="component" value="Unassembled WGS sequence"/>
</dbReference>
<name>A0ABU2WK39_9GAMM</name>
<feature type="transmembrane region" description="Helical" evidence="1">
    <location>
        <begin position="99"/>
        <end position="116"/>
    </location>
</feature>
<keyword evidence="1" id="KW-1133">Transmembrane helix</keyword>
<evidence type="ECO:0000256" key="1">
    <source>
        <dbReference type="SAM" id="Phobius"/>
    </source>
</evidence>
<feature type="domain" description="EamA" evidence="2">
    <location>
        <begin position="155"/>
        <end position="293"/>
    </location>
</feature>
<feature type="transmembrane region" description="Helical" evidence="1">
    <location>
        <begin position="279"/>
        <end position="297"/>
    </location>
</feature>
<dbReference type="PANTHER" id="PTHR22911">
    <property type="entry name" value="ACYL-MALONYL CONDENSING ENZYME-RELATED"/>
    <property type="match status" value="1"/>
</dbReference>
<dbReference type="InterPro" id="IPR037185">
    <property type="entry name" value="EmrE-like"/>
</dbReference>
<evidence type="ECO:0000313" key="4">
    <source>
        <dbReference type="Proteomes" id="UP001254608"/>
    </source>
</evidence>
<feature type="transmembrane region" description="Helical" evidence="1">
    <location>
        <begin position="183"/>
        <end position="202"/>
    </location>
</feature>
<evidence type="ECO:0000313" key="3">
    <source>
        <dbReference type="EMBL" id="MDT0497671.1"/>
    </source>
</evidence>
<feature type="transmembrane region" description="Helical" evidence="1">
    <location>
        <begin position="68"/>
        <end position="87"/>
    </location>
</feature>
<dbReference type="InterPro" id="IPR000620">
    <property type="entry name" value="EamA_dom"/>
</dbReference>
<sequence>MDFGIGESYALASALAWAVAVILFKRSGEQLPPFELNLVKNLLATVLLAVTVWLLAGAQLPRLGPADIGLTVASGVLGIAVGDTLYFRALKLLGASRMGVAQTLYSPCVILLSVMFLGERLYWWQVGGVALVFGGILLVGYVGKGISIARSTLVLGFTLAAASVFMMALGIVLAKPLLVQHDFLWIVFLRTAAGLLGMLLLVAWRRQWRSLWQTYRGVRRWPVIVAGAVCGTYLAMIFWLAGYKYTDMSVAAVLNELAAVFILVLAVIFLREKVGRRQILGTLLAMLGVALVVARPSA</sequence>